<keyword evidence="3" id="KW-1185">Reference proteome</keyword>
<dbReference type="SUPFAM" id="SSF54523">
    <property type="entry name" value="Pili subunits"/>
    <property type="match status" value="1"/>
</dbReference>
<dbReference type="Proteomes" id="UP000250163">
    <property type="component" value="Chromosome MORIYA"/>
</dbReference>
<accession>A0A330LJ96</accession>
<keyword evidence="1" id="KW-0472">Membrane</keyword>
<dbReference type="NCBIfam" id="TIGR02532">
    <property type="entry name" value="IV_pilin_GFxxxE"/>
    <property type="match status" value="1"/>
</dbReference>
<dbReference type="InterPro" id="IPR045584">
    <property type="entry name" value="Pilin-like"/>
</dbReference>
<dbReference type="OrthoDB" id="6398779at2"/>
<reference evidence="3" key="1">
    <citation type="submission" date="2018-05" db="EMBL/GenBank/DDBJ databases">
        <authorList>
            <person name="Cea G.-C."/>
            <person name="William W."/>
        </authorList>
    </citation>
    <scope>NUCLEOTIDE SEQUENCE [LARGE SCALE GENOMIC DNA]</scope>
    <source>
        <strain evidence="3">DB21MT 5</strain>
    </source>
</reference>
<evidence type="ECO:0000313" key="2">
    <source>
        <dbReference type="EMBL" id="SQD76753.1"/>
    </source>
</evidence>
<name>A0A330LJ96_9GAMM</name>
<keyword evidence="1" id="KW-1133">Transmembrane helix</keyword>
<dbReference type="AlphaFoldDB" id="A0A330LJ96"/>
<organism evidence="2 3">
    <name type="scientific">Moritella yayanosii</name>
    <dbReference type="NCBI Taxonomy" id="69539"/>
    <lineage>
        <taxon>Bacteria</taxon>
        <taxon>Pseudomonadati</taxon>
        <taxon>Pseudomonadota</taxon>
        <taxon>Gammaproteobacteria</taxon>
        <taxon>Alteromonadales</taxon>
        <taxon>Moritellaceae</taxon>
        <taxon>Moritella</taxon>
    </lineage>
</organism>
<dbReference type="RefSeq" id="WP_112712035.1">
    <property type="nucleotide sequence ID" value="NZ_LS483250.1"/>
</dbReference>
<proteinExistence type="predicted"/>
<dbReference type="InterPro" id="IPR012902">
    <property type="entry name" value="N_methyl_site"/>
</dbReference>
<dbReference type="EMBL" id="LS483250">
    <property type="protein sequence ID" value="SQD76753.1"/>
    <property type="molecule type" value="Genomic_DNA"/>
</dbReference>
<gene>
    <name evidence="2" type="ORF">MORIYA_0275</name>
</gene>
<dbReference type="Gene3D" id="3.30.700.10">
    <property type="entry name" value="Glycoprotein, Type 4 Pilin"/>
    <property type="match status" value="1"/>
</dbReference>
<evidence type="ECO:0000256" key="1">
    <source>
        <dbReference type="SAM" id="Phobius"/>
    </source>
</evidence>
<evidence type="ECO:0000313" key="3">
    <source>
        <dbReference type="Proteomes" id="UP000250163"/>
    </source>
</evidence>
<feature type="transmembrane region" description="Helical" evidence="1">
    <location>
        <begin position="6"/>
        <end position="27"/>
    </location>
</feature>
<keyword evidence="1" id="KW-0812">Transmembrane</keyword>
<protein>
    <submittedName>
        <fullName evidence="2">Prepilin-type cleavage/methylation domain-containing protein</fullName>
    </submittedName>
</protein>
<dbReference type="KEGG" id="mya:MORIYA_0275"/>
<sequence>MNEKMGFSLLELTFVIVVLSILAMFAIPEYTKTHREAKIAVLNDLRGKLTNAVDTLKTASNIESRKQTIDDQSYVQYDAGQYYQVAGKLLHPSEICHILGLTIAQLAKGVAVTSIDGMYTCKYENLNTSWIKMNKLESTDCALSYAASYSNSIITAVDINLVGDCLEQ</sequence>